<dbReference type="InterPro" id="IPR006612">
    <property type="entry name" value="THAP_Znf"/>
</dbReference>
<evidence type="ECO:0000256" key="7">
    <source>
        <dbReference type="SAM" id="MobiDB-lite"/>
    </source>
</evidence>
<keyword evidence="1" id="KW-0479">Metal-binding</keyword>
<keyword evidence="10" id="KW-1185">Reference proteome</keyword>
<dbReference type="Pfam" id="PF21788">
    <property type="entry name" value="TNP-like_GBD"/>
    <property type="match status" value="1"/>
</dbReference>
<organism evidence="9 10">
    <name type="scientific">Callosobruchus maculatus</name>
    <name type="common">Southern cowpea weevil</name>
    <name type="synonym">Pulse bruchid</name>
    <dbReference type="NCBI Taxonomy" id="64391"/>
    <lineage>
        <taxon>Eukaryota</taxon>
        <taxon>Metazoa</taxon>
        <taxon>Ecdysozoa</taxon>
        <taxon>Arthropoda</taxon>
        <taxon>Hexapoda</taxon>
        <taxon>Insecta</taxon>
        <taxon>Pterygota</taxon>
        <taxon>Neoptera</taxon>
        <taxon>Endopterygota</taxon>
        <taxon>Coleoptera</taxon>
        <taxon>Polyphaga</taxon>
        <taxon>Cucujiformia</taxon>
        <taxon>Chrysomeloidea</taxon>
        <taxon>Chrysomelidae</taxon>
        <taxon>Bruchinae</taxon>
        <taxon>Bruchini</taxon>
        <taxon>Callosobruchus</taxon>
    </lineage>
</organism>
<feature type="coiled-coil region" evidence="6">
    <location>
        <begin position="265"/>
        <end position="292"/>
    </location>
</feature>
<dbReference type="InterPro" id="IPR021896">
    <property type="entry name" value="THAP9-like_HTH"/>
</dbReference>
<dbReference type="EMBL" id="CAACVG010014884">
    <property type="protein sequence ID" value="VEN63850.1"/>
    <property type="molecule type" value="Genomic_DNA"/>
</dbReference>
<keyword evidence="4 5" id="KW-0238">DNA-binding</keyword>
<evidence type="ECO:0000256" key="4">
    <source>
        <dbReference type="ARBA" id="ARBA00023125"/>
    </source>
</evidence>
<dbReference type="AlphaFoldDB" id="A0A653DVR8"/>
<dbReference type="Pfam" id="PF05485">
    <property type="entry name" value="THAP"/>
    <property type="match status" value="1"/>
</dbReference>
<feature type="compositionally biased region" description="Polar residues" evidence="7">
    <location>
        <begin position="78"/>
        <end position="97"/>
    </location>
</feature>
<evidence type="ECO:0000313" key="10">
    <source>
        <dbReference type="Proteomes" id="UP000410492"/>
    </source>
</evidence>
<evidence type="ECO:0000256" key="6">
    <source>
        <dbReference type="SAM" id="Coils"/>
    </source>
</evidence>
<reference evidence="9 10" key="1">
    <citation type="submission" date="2019-01" db="EMBL/GenBank/DDBJ databases">
        <authorList>
            <person name="Sayadi A."/>
        </authorList>
    </citation>
    <scope>NUCLEOTIDE SEQUENCE [LARGE SCALE GENOMIC DNA]</scope>
</reference>
<dbReference type="GO" id="GO:0003677">
    <property type="term" value="F:DNA binding"/>
    <property type="evidence" value="ECO:0007669"/>
    <property type="project" value="UniProtKB-UniRule"/>
</dbReference>
<dbReference type="PANTHER" id="PTHR47577:SF2">
    <property type="entry name" value="THAP DOMAIN CONTAINING 9"/>
    <property type="match status" value="1"/>
</dbReference>
<dbReference type="PANTHER" id="PTHR47577">
    <property type="entry name" value="THAP DOMAIN-CONTAINING PROTEIN 6"/>
    <property type="match status" value="1"/>
</dbReference>
<dbReference type="Proteomes" id="UP000410492">
    <property type="component" value="Unassembled WGS sequence"/>
</dbReference>
<evidence type="ECO:0000256" key="2">
    <source>
        <dbReference type="ARBA" id="ARBA00022771"/>
    </source>
</evidence>
<evidence type="ECO:0000256" key="1">
    <source>
        <dbReference type="ARBA" id="ARBA00022723"/>
    </source>
</evidence>
<feature type="region of interest" description="Disordered" evidence="7">
    <location>
        <begin position="78"/>
        <end position="122"/>
    </location>
</feature>
<accession>A0A653DVR8</accession>
<dbReference type="PROSITE" id="PS50950">
    <property type="entry name" value="ZF_THAP"/>
    <property type="match status" value="1"/>
</dbReference>
<protein>
    <recommendedName>
        <fullName evidence="8">THAP-type domain-containing protein</fullName>
    </recommendedName>
</protein>
<proteinExistence type="predicted"/>
<dbReference type="InterPro" id="IPR048367">
    <property type="entry name" value="TNP-like_RNaseH_C"/>
</dbReference>
<sequence>MINVFCRFPKNVAVRKTWIKALQLEMDKISDFSVVCSNHFNMTMRTGVRTRLPAGAVPELTATTASSSINDPAYLTQEGDTAGTSALSTVSSGTLTASEGEPCTESSSVNDPGYPTQEGDTAGTSALSLINVSTVSSGTLTASEGEPCTESLSETATAHGSDTISVRSDTLSCGSETVTVDIEAETEAISSTTPSPAMVLSDVTNRPHKRRYNAISLATADDGKENPKQKIRKRRQMRYFGDFKQDDIEDPLIRKQYWHVSQRTVAVCRQKIKNLQRKNKRIARKIHTLEALTRHLRKNNLISESAEIALNESFSDSAQALLKRVLKGKKRATYDAQLRAFALTLNFYSKRAYNYVRSTFNKALPHVKTISKWYSTVDASPGYMKEALVALKIKAAEASQENKRIFCSLVFDEMSIYNKIESDGRKTYGYVDLGTGSEADTGEEATEALVFMLVALNSHWKIPVGYFLINKLNASEKANILINCLEFVHNSGVEIVSITFDGCPTNFAVCNVLGANLKDHLDLKTYFPHPITGQNIYIFPDPCHMFKLVRNCFGTLKTIEDRDGRVIDWKFVEKLYYTQETEGLHLANKLRRRHLLWMREKMKVSLAVQTLSKSVADAIDFLNVDLKNPDFADSDATSTFCRIMNNMFDIFNSRNLKNKKEFEKPLSVFTEEKYFQFLEECEVYIKNLKYAGKLIIETQRKVGFMGMLINIKSIQLLYTKLVKEEKLLKFILTYKLSQDHIEIFFSAVRSKGGFNNNPTSRQFQAIMKRLLIHQEISGSENANAVALDNTSILHCSSASPQSNCDSAKRDSEVEISSISDDINLNRNIWHLTLYLEDVTAYIAGFIVKQLKKEVKCMHCLEVLETSDTISKLQVRKRYGVLVNASQYVITVCRVGENVFKEYLKKYGVLRSNLSKIHSIVINQVLQCLPKNTSSCFADHIYDDEPLSNHFIGLTKLILKKYINLRMHHEHAKKSDSHLRIRPKLTKTILFSHQ</sequence>
<dbReference type="InterPro" id="IPR048365">
    <property type="entry name" value="TNP-like_RNaseH_N"/>
</dbReference>
<keyword evidence="2 5" id="KW-0863">Zinc-finger</keyword>
<dbReference type="Pfam" id="PF21789">
    <property type="entry name" value="TNP-like_RNaseH_C"/>
    <property type="match status" value="1"/>
</dbReference>
<evidence type="ECO:0000256" key="3">
    <source>
        <dbReference type="ARBA" id="ARBA00022833"/>
    </source>
</evidence>
<dbReference type="SUPFAM" id="SSF57716">
    <property type="entry name" value="Glucocorticoid receptor-like (DNA-binding domain)"/>
    <property type="match status" value="1"/>
</dbReference>
<keyword evidence="6" id="KW-0175">Coiled coil</keyword>
<dbReference type="OrthoDB" id="6491412at2759"/>
<keyword evidence="3" id="KW-0862">Zinc</keyword>
<evidence type="ECO:0000259" key="8">
    <source>
        <dbReference type="PROSITE" id="PS50950"/>
    </source>
</evidence>
<dbReference type="InterPro" id="IPR048366">
    <property type="entry name" value="TNP-like_GBD"/>
</dbReference>
<name>A0A653DVR8_CALMS</name>
<dbReference type="Pfam" id="PF12017">
    <property type="entry name" value="Tnp_P_element"/>
    <property type="match status" value="1"/>
</dbReference>
<dbReference type="GO" id="GO:0008270">
    <property type="term" value="F:zinc ion binding"/>
    <property type="evidence" value="ECO:0007669"/>
    <property type="project" value="UniProtKB-KW"/>
</dbReference>
<gene>
    <name evidence="9" type="ORF">CALMAC_LOCUS20555</name>
</gene>
<evidence type="ECO:0000256" key="5">
    <source>
        <dbReference type="PROSITE-ProRule" id="PRU00309"/>
    </source>
</evidence>
<dbReference type="SMART" id="SM00692">
    <property type="entry name" value="DM3"/>
    <property type="match status" value="1"/>
</dbReference>
<dbReference type="Pfam" id="PF21787">
    <property type="entry name" value="TNP-like_RNaseH_N"/>
    <property type="match status" value="1"/>
</dbReference>
<feature type="domain" description="THAP-type" evidence="8">
    <location>
        <begin position="1"/>
        <end position="61"/>
    </location>
</feature>
<evidence type="ECO:0000313" key="9">
    <source>
        <dbReference type="EMBL" id="VEN63850.1"/>
    </source>
</evidence>